<dbReference type="Proteomes" id="UP000036987">
    <property type="component" value="Unassembled WGS sequence"/>
</dbReference>
<comment type="caution">
    <text evidence="2">The sequence shown here is derived from an EMBL/GenBank/DDBJ whole genome shotgun (WGS) entry which is preliminary data.</text>
</comment>
<feature type="domain" description="Poly(A) RNA polymerase mitochondrial-like central palm" evidence="1">
    <location>
        <begin position="22"/>
        <end position="157"/>
    </location>
</feature>
<evidence type="ECO:0000313" key="2">
    <source>
        <dbReference type="EMBL" id="KMZ65334.1"/>
    </source>
</evidence>
<gene>
    <name evidence="2" type="ORF">ZOSMA_327G00060</name>
</gene>
<dbReference type="PANTHER" id="PTHR12271:SF123">
    <property type="entry name" value="PROTEIN HESO1"/>
    <property type="match status" value="1"/>
</dbReference>
<dbReference type="SUPFAM" id="SSF81301">
    <property type="entry name" value="Nucleotidyltransferase"/>
    <property type="match status" value="1"/>
</dbReference>
<dbReference type="OrthoDB" id="2274644at2759"/>
<dbReference type="Gene3D" id="1.10.1410.10">
    <property type="match status" value="1"/>
</dbReference>
<reference evidence="3" key="1">
    <citation type="journal article" date="2016" name="Nature">
        <title>The genome of the seagrass Zostera marina reveals angiosperm adaptation to the sea.</title>
        <authorList>
            <person name="Olsen J.L."/>
            <person name="Rouze P."/>
            <person name="Verhelst B."/>
            <person name="Lin Y.-C."/>
            <person name="Bayer T."/>
            <person name="Collen J."/>
            <person name="Dattolo E."/>
            <person name="De Paoli E."/>
            <person name="Dittami S."/>
            <person name="Maumus F."/>
            <person name="Michel G."/>
            <person name="Kersting A."/>
            <person name="Lauritano C."/>
            <person name="Lohaus R."/>
            <person name="Toepel M."/>
            <person name="Tonon T."/>
            <person name="Vanneste K."/>
            <person name="Amirebrahimi M."/>
            <person name="Brakel J."/>
            <person name="Bostroem C."/>
            <person name="Chovatia M."/>
            <person name="Grimwood J."/>
            <person name="Jenkins J.W."/>
            <person name="Jueterbock A."/>
            <person name="Mraz A."/>
            <person name="Stam W.T."/>
            <person name="Tice H."/>
            <person name="Bornberg-Bauer E."/>
            <person name="Green P.J."/>
            <person name="Pearson G.A."/>
            <person name="Procaccini G."/>
            <person name="Duarte C.M."/>
            <person name="Schmutz J."/>
            <person name="Reusch T.B.H."/>
            <person name="Van de Peer Y."/>
        </authorList>
    </citation>
    <scope>NUCLEOTIDE SEQUENCE [LARGE SCALE GENOMIC DNA]</scope>
    <source>
        <strain evidence="3">cv. Finnish</strain>
    </source>
</reference>
<dbReference type="Gene3D" id="3.30.460.10">
    <property type="entry name" value="Beta Polymerase, domain 2"/>
    <property type="match status" value="1"/>
</dbReference>
<dbReference type="SUPFAM" id="SSF81631">
    <property type="entry name" value="PAP/OAS1 substrate-binding domain"/>
    <property type="match status" value="1"/>
</dbReference>
<protein>
    <recommendedName>
        <fullName evidence="1">Poly(A) RNA polymerase mitochondrial-like central palm domain-containing protein</fullName>
    </recommendedName>
</protein>
<organism evidence="2 3">
    <name type="scientific">Zostera marina</name>
    <name type="common">Eelgrass</name>
    <dbReference type="NCBI Taxonomy" id="29655"/>
    <lineage>
        <taxon>Eukaryota</taxon>
        <taxon>Viridiplantae</taxon>
        <taxon>Streptophyta</taxon>
        <taxon>Embryophyta</taxon>
        <taxon>Tracheophyta</taxon>
        <taxon>Spermatophyta</taxon>
        <taxon>Magnoliopsida</taxon>
        <taxon>Liliopsida</taxon>
        <taxon>Zosteraceae</taxon>
        <taxon>Zostera</taxon>
    </lineage>
</organism>
<accession>A0A0K9P8N0</accession>
<proteinExistence type="predicted"/>
<dbReference type="OMA" id="SNMRWLP"/>
<dbReference type="InterPro" id="IPR054708">
    <property type="entry name" value="MTPAP-like_central"/>
</dbReference>
<sequence length="387" mass="44112">MAINARRFFSTRTTHSKLLESSLPEILSLIVPQDEDRVKRLNVITEFTSLVQSTKRLKGLSVKPFGSFVSNLYTKSGDLDLSIQLAHDPNVYIEKSTKLFLLLDVMHALKKTGDSVLLNVLPLARVPLLIYRSITHNIKCDVTVNNHMAIIKTNLIHRISVMDWRFRDLVLLIKEWANAHDINNAKERTLNSLSIYLLVIFHFQTCKPAILPPLRDIYEGDVVSDILEEKFTLKHIEDTFAANIATFTTENKSSLCELYISFFEKFSNIRSMTDQHVISTYTGKLENIVHKETWLETSPNNDNFIIEDPFKKPVNAACAVSSTQIVKISNAFIETHKQLTSSAVQSNNESLFVALVRPNTFSLFIKRGKLLHKCVKRPVHDIPEVFC</sequence>
<dbReference type="STRING" id="29655.A0A0K9P8N0"/>
<dbReference type="GO" id="GO:0031123">
    <property type="term" value="P:RNA 3'-end processing"/>
    <property type="evidence" value="ECO:0000318"/>
    <property type="project" value="GO_Central"/>
</dbReference>
<dbReference type="EMBL" id="LFYR01001049">
    <property type="protein sequence ID" value="KMZ65334.1"/>
    <property type="molecule type" value="Genomic_DNA"/>
</dbReference>
<dbReference type="GO" id="GO:0050265">
    <property type="term" value="F:RNA uridylyltransferase activity"/>
    <property type="evidence" value="ECO:0000318"/>
    <property type="project" value="GO_Central"/>
</dbReference>
<keyword evidence="3" id="KW-1185">Reference proteome</keyword>
<dbReference type="AlphaFoldDB" id="A0A0K9P8N0"/>
<dbReference type="PANTHER" id="PTHR12271">
    <property type="entry name" value="POLY A POLYMERASE CID PAP -RELATED"/>
    <property type="match status" value="1"/>
</dbReference>
<evidence type="ECO:0000259" key="1">
    <source>
        <dbReference type="Pfam" id="PF22600"/>
    </source>
</evidence>
<dbReference type="CDD" id="cd05402">
    <property type="entry name" value="NT_PAP_TUTase"/>
    <property type="match status" value="1"/>
</dbReference>
<name>A0A0K9P8N0_ZOSMR</name>
<dbReference type="Pfam" id="PF22600">
    <property type="entry name" value="MTPAP-like_central"/>
    <property type="match status" value="1"/>
</dbReference>
<evidence type="ECO:0000313" key="3">
    <source>
        <dbReference type="Proteomes" id="UP000036987"/>
    </source>
</evidence>
<dbReference type="InterPro" id="IPR043519">
    <property type="entry name" value="NT_sf"/>
</dbReference>